<dbReference type="PANTHER" id="PTHR15454">
    <property type="entry name" value="NISCHARIN RELATED"/>
    <property type="match status" value="1"/>
</dbReference>
<accession>A0A813J6E7</accession>
<evidence type="ECO:0000313" key="5">
    <source>
        <dbReference type="Proteomes" id="UP000626109"/>
    </source>
</evidence>
<dbReference type="GO" id="GO:0005737">
    <property type="term" value="C:cytoplasm"/>
    <property type="evidence" value="ECO:0007669"/>
    <property type="project" value="TreeGrafter"/>
</dbReference>
<dbReference type="InterPro" id="IPR032675">
    <property type="entry name" value="LRR_dom_sf"/>
</dbReference>
<dbReference type="PANTHER" id="PTHR15454:SF56">
    <property type="entry name" value="PROTEIN PHOSPHATASE 1 REGULATORY SUBUNIT 7-RELATED"/>
    <property type="match status" value="1"/>
</dbReference>
<dbReference type="SUPFAM" id="SSF52075">
    <property type="entry name" value="Outer arm dynein light chain 1"/>
    <property type="match status" value="1"/>
</dbReference>
<keyword evidence="1" id="KW-0433">Leucine-rich repeat</keyword>
<evidence type="ECO:0000313" key="4">
    <source>
        <dbReference type="EMBL" id="CAE8667716.1"/>
    </source>
</evidence>
<comment type="caution">
    <text evidence="4">The sequence shown here is derived from an EMBL/GenBank/DDBJ whole genome shotgun (WGS) entry which is preliminary data.</text>
</comment>
<keyword evidence="2" id="KW-0677">Repeat</keyword>
<evidence type="ECO:0000256" key="3">
    <source>
        <dbReference type="SAM" id="MobiDB-lite"/>
    </source>
</evidence>
<reference evidence="4" key="1">
    <citation type="submission" date="2021-02" db="EMBL/GenBank/DDBJ databases">
        <authorList>
            <person name="Dougan E. K."/>
            <person name="Rhodes N."/>
            <person name="Thang M."/>
            <person name="Chan C."/>
        </authorList>
    </citation>
    <scope>NUCLEOTIDE SEQUENCE</scope>
</reference>
<gene>
    <name evidence="4" type="ORF">PGLA2088_LOCUS16692</name>
</gene>
<feature type="compositionally biased region" description="Acidic residues" evidence="3">
    <location>
        <begin position="167"/>
        <end position="180"/>
    </location>
</feature>
<name>A0A813J6E7_POLGL</name>
<dbReference type="EMBL" id="CAJNNW010021307">
    <property type="protein sequence ID" value="CAE8667716.1"/>
    <property type="molecule type" value="Genomic_DNA"/>
</dbReference>
<feature type="compositionally biased region" description="Acidic residues" evidence="3">
    <location>
        <begin position="212"/>
        <end position="221"/>
    </location>
</feature>
<feature type="non-terminal residue" evidence="4">
    <location>
        <position position="1"/>
    </location>
</feature>
<dbReference type="Proteomes" id="UP000626109">
    <property type="component" value="Unassembled WGS sequence"/>
</dbReference>
<dbReference type="Gene3D" id="3.80.10.10">
    <property type="entry name" value="Ribonuclease Inhibitor"/>
    <property type="match status" value="1"/>
</dbReference>
<dbReference type="AlphaFoldDB" id="A0A813J6E7"/>
<feature type="region of interest" description="Disordered" evidence="3">
    <location>
        <begin position="157"/>
        <end position="221"/>
    </location>
</feature>
<organism evidence="4 5">
    <name type="scientific">Polarella glacialis</name>
    <name type="common">Dinoflagellate</name>
    <dbReference type="NCBI Taxonomy" id="89957"/>
    <lineage>
        <taxon>Eukaryota</taxon>
        <taxon>Sar</taxon>
        <taxon>Alveolata</taxon>
        <taxon>Dinophyceae</taxon>
        <taxon>Suessiales</taxon>
        <taxon>Suessiaceae</taxon>
        <taxon>Polarella</taxon>
    </lineage>
</organism>
<dbReference type="PROSITE" id="PS51450">
    <property type="entry name" value="LRR"/>
    <property type="match status" value="2"/>
</dbReference>
<protein>
    <submittedName>
        <fullName evidence="4">Uncharacterized protein</fullName>
    </submittedName>
</protein>
<evidence type="ECO:0000256" key="2">
    <source>
        <dbReference type="ARBA" id="ARBA00022737"/>
    </source>
</evidence>
<feature type="region of interest" description="Disordered" evidence="3">
    <location>
        <begin position="120"/>
        <end position="143"/>
    </location>
</feature>
<dbReference type="SMART" id="SM00365">
    <property type="entry name" value="LRR_SD22"/>
    <property type="match status" value="2"/>
</dbReference>
<dbReference type="Pfam" id="PF14580">
    <property type="entry name" value="LRR_9"/>
    <property type="match status" value="1"/>
</dbReference>
<proteinExistence type="predicted"/>
<sequence length="221" mass="24258">ECSLSGFENLRKLSLAHNQLHSFPELKQLPALAELRLNGNRLTLVSRAVSSLPKLSTLDIGNNLIKEVKDLEPLRGLLWMKNLNLLGNPVAGEVGADLTKDVKALLATLPRLEILNNRRQVGEAQKKKNKKTAETQEKEKKKVLEVPAVPVAVHGRSFQGKSIQFENSDDDDDDEVEDEPTPVAARSSSEPSIALARGRGRGGGRGRGALCEAEDSEEERW</sequence>
<dbReference type="InterPro" id="IPR001611">
    <property type="entry name" value="Leu-rich_rpt"/>
</dbReference>
<evidence type="ECO:0000256" key="1">
    <source>
        <dbReference type="ARBA" id="ARBA00022614"/>
    </source>
</evidence>
<feature type="non-terminal residue" evidence="4">
    <location>
        <position position="221"/>
    </location>
</feature>